<dbReference type="PANTHER" id="PTHR46268">
    <property type="entry name" value="STRESS RESPONSE PROTEIN NHAX"/>
    <property type="match status" value="1"/>
</dbReference>
<dbReference type="EMBL" id="JBHSXN010000003">
    <property type="protein sequence ID" value="MFC6954238.1"/>
    <property type="molecule type" value="Genomic_DNA"/>
</dbReference>
<dbReference type="InterPro" id="IPR014729">
    <property type="entry name" value="Rossmann-like_a/b/a_fold"/>
</dbReference>
<comment type="similarity">
    <text evidence="1">Belongs to the universal stress protein A family.</text>
</comment>
<proteinExistence type="inferred from homology"/>
<gene>
    <name evidence="3" type="ORF">ACFQGB_15350</name>
</gene>
<reference evidence="3 4" key="1">
    <citation type="journal article" date="2019" name="Int. J. Syst. Evol. Microbiol.">
        <title>The Global Catalogue of Microorganisms (GCM) 10K type strain sequencing project: providing services to taxonomists for standard genome sequencing and annotation.</title>
        <authorList>
            <consortium name="The Broad Institute Genomics Platform"/>
            <consortium name="The Broad Institute Genome Sequencing Center for Infectious Disease"/>
            <person name="Wu L."/>
            <person name="Ma J."/>
        </authorList>
    </citation>
    <scope>NUCLEOTIDE SEQUENCE [LARGE SCALE GENOMIC DNA]</scope>
    <source>
        <strain evidence="3 4">GX26</strain>
    </source>
</reference>
<feature type="domain" description="UspA" evidence="2">
    <location>
        <begin position="152"/>
        <end position="290"/>
    </location>
</feature>
<dbReference type="InterPro" id="IPR006015">
    <property type="entry name" value="Universal_stress_UspA"/>
</dbReference>
<dbReference type="RefSeq" id="WP_336351193.1">
    <property type="nucleotide sequence ID" value="NZ_JAZAQL010000003.1"/>
</dbReference>
<dbReference type="InterPro" id="IPR006016">
    <property type="entry name" value="UspA"/>
</dbReference>
<dbReference type="CDD" id="cd00293">
    <property type="entry name" value="USP-like"/>
    <property type="match status" value="2"/>
</dbReference>
<dbReference type="PRINTS" id="PR01438">
    <property type="entry name" value="UNVRSLSTRESS"/>
</dbReference>
<name>A0ABD5VID5_9EURY</name>
<evidence type="ECO:0000256" key="1">
    <source>
        <dbReference type="ARBA" id="ARBA00008791"/>
    </source>
</evidence>
<dbReference type="Proteomes" id="UP001596395">
    <property type="component" value="Unassembled WGS sequence"/>
</dbReference>
<evidence type="ECO:0000259" key="2">
    <source>
        <dbReference type="Pfam" id="PF00582"/>
    </source>
</evidence>
<dbReference type="AlphaFoldDB" id="A0ABD5VID5"/>
<sequence length="297" mass="31216">MYETIVVPTDGSEYAERAAEHAAGVAVAFDATVHVVSVVDEDAASSVFERGDVDEETRERLREEGERALRTTASALDGVERVESTLVEGHATESIVGYADEVDADLLVMGTHGRTGVDRYVAGSVTERVLRRTHVPVLTVRDLEAARSLDEYENVLVPTDGSEDADVAVEHALALAAVGGATVHAVNVVDVSSLAASAGEAPATELLERFEAAGEEATSDVAKRAREAGLAAETAVLKGSPGHALLEYVEDEAVDLVAMGTTGRTGLDRYLLGSTTERVVRHADAPVLAVNARNGDD</sequence>
<organism evidence="3 4">
    <name type="scientific">Halorubellus litoreus</name>
    <dbReference type="NCBI Taxonomy" id="755308"/>
    <lineage>
        <taxon>Archaea</taxon>
        <taxon>Methanobacteriati</taxon>
        <taxon>Methanobacteriota</taxon>
        <taxon>Stenosarchaea group</taxon>
        <taxon>Halobacteria</taxon>
        <taxon>Halobacteriales</taxon>
        <taxon>Halorubellaceae</taxon>
        <taxon>Halorubellus</taxon>
    </lineage>
</organism>
<dbReference type="Gene3D" id="3.40.50.620">
    <property type="entry name" value="HUPs"/>
    <property type="match status" value="2"/>
</dbReference>
<dbReference type="SUPFAM" id="SSF52402">
    <property type="entry name" value="Adenine nucleotide alpha hydrolases-like"/>
    <property type="match status" value="2"/>
</dbReference>
<protein>
    <submittedName>
        <fullName evidence="3">Universal stress protein</fullName>
    </submittedName>
</protein>
<dbReference type="Pfam" id="PF00582">
    <property type="entry name" value="Usp"/>
    <property type="match status" value="2"/>
</dbReference>
<keyword evidence="4" id="KW-1185">Reference proteome</keyword>
<accession>A0ABD5VID5</accession>
<feature type="domain" description="UspA" evidence="2">
    <location>
        <begin position="1"/>
        <end position="141"/>
    </location>
</feature>
<dbReference type="PANTHER" id="PTHR46268:SF6">
    <property type="entry name" value="UNIVERSAL STRESS PROTEIN UP12"/>
    <property type="match status" value="1"/>
</dbReference>
<evidence type="ECO:0000313" key="4">
    <source>
        <dbReference type="Proteomes" id="UP001596395"/>
    </source>
</evidence>
<comment type="caution">
    <text evidence="3">The sequence shown here is derived from an EMBL/GenBank/DDBJ whole genome shotgun (WGS) entry which is preliminary data.</text>
</comment>
<evidence type="ECO:0000313" key="3">
    <source>
        <dbReference type="EMBL" id="MFC6954238.1"/>
    </source>
</evidence>